<dbReference type="RefSeq" id="WP_189087995.1">
    <property type="nucleotide sequence ID" value="NZ_BMQL01000002.1"/>
</dbReference>
<evidence type="ECO:0000313" key="5">
    <source>
        <dbReference type="Proteomes" id="UP000603865"/>
    </source>
</evidence>
<dbReference type="GO" id="GO:0016787">
    <property type="term" value="F:hydrolase activity"/>
    <property type="evidence" value="ECO:0007669"/>
    <property type="project" value="InterPro"/>
</dbReference>
<dbReference type="Gene3D" id="3.40.140.10">
    <property type="entry name" value="Cytidine Deaminase, domain 2"/>
    <property type="match status" value="1"/>
</dbReference>
<keyword evidence="1" id="KW-0479">Metal-binding</keyword>
<accession>A0A918BYD8</accession>
<protein>
    <recommendedName>
        <fullName evidence="3">CMP/dCMP-type deaminase domain-containing protein</fullName>
    </recommendedName>
</protein>
<dbReference type="EMBL" id="BMQL01000002">
    <property type="protein sequence ID" value="GGQ96268.1"/>
    <property type="molecule type" value="Genomic_DNA"/>
</dbReference>
<dbReference type="PROSITE" id="PS51747">
    <property type="entry name" value="CYT_DCMP_DEAMINASES_2"/>
    <property type="match status" value="1"/>
</dbReference>
<reference evidence="4" key="1">
    <citation type="journal article" date="2014" name="Int. J. Syst. Evol. Microbiol.">
        <title>Complete genome sequence of Corynebacterium casei LMG S-19264T (=DSM 44701T), isolated from a smear-ripened cheese.</title>
        <authorList>
            <consortium name="US DOE Joint Genome Institute (JGI-PGF)"/>
            <person name="Walter F."/>
            <person name="Albersmeier A."/>
            <person name="Kalinowski J."/>
            <person name="Ruckert C."/>
        </authorList>
    </citation>
    <scope>NUCLEOTIDE SEQUENCE</scope>
    <source>
        <strain evidence="4">JCM 31311</strain>
    </source>
</reference>
<reference evidence="4" key="2">
    <citation type="submission" date="2020-09" db="EMBL/GenBank/DDBJ databases">
        <authorList>
            <person name="Sun Q."/>
            <person name="Ohkuma M."/>
        </authorList>
    </citation>
    <scope>NUCLEOTIDE SEQUENCE</scope>
    <source>
        <strain evidence="4">JCM 31311</strain>
    </source>
</reference>
<dbReference type="CDD" id="cd01285">
    <property type="entry name" value="nucleoside_deaminase"/>
    <property type="match status" value="1"/>
</dbReference>
<organism evidence="4 5">
    <name type="scientific">Deinococcus ruber</name>
    <dbReference type="NCBI Taxonomy" id="1848197"/>
    <lineage>
        <taxon>Bacteria</taxon>
        <taxon>Thermotogati</taxon>
        <taxon>Deinococcota</taxon>
        <taxon>Deinococci</taxon>
        <taxon>Deinococcales</taxon>
        <taxon>Deinococcaceae</taxon>
        <taxon>Deinococcus</taxon>
    </lineage>
</organism>
<dbReference type="PANTHER" id="PTHR11079:SF179">
    <property type="entry name" value="TRNA(ADENINE(34)) DEAMINASE, CHLOROPLASTIC"/>
    <property type="match status" value="1"/>
</dbReference>
<dbReference type="Proteomes" id="UP000603865">
    <property type="component" value="Unassembled WGS sequence"/>
</dbReference>
<dbReference type="InterPro" id="IPR016192">
    <property type="entry name" value="APOBEC/CMP_deaminase_Zn-bd"/>
</dbReference>
<sequence>MSNAVPWDVAMEEAWDAYSAGSLPIGACVVDDTGEVLSRGRNRLGEARRVEGIIAGHRMAHAEMNALLCLLDLTAEQSRQLTLVSSVEPCPMCLGAMRMQRISPLAFATRDSWAGHTDALEQTAYYRQKPTMLLRPPPDIEAWCSVLLICSMFESYLPREHGFFEVHRHEQPHHFAAAQHLHTLGSWQHLRQQHAPFEVARNLLT</sequence>
<feature type="domain" description="CMP/dCMP-type deaminase" evidence="3">
    <location>
        <begin position="1"/>
        <end position="128"/>
    </location>
</feature>
<comment type="caution">
    <text evidence="4">The sequence shown here is derived from an EMBL/GenBank/DDBJ whole genome shotgun (WGS) entry which is preliminary data.</text>
</comment>
<dbReference type="SUPFAM" id="SSF53927">
    <property type="entry name" value="Cytidine deaminase-like"/>
    <property type="match status" value="1"/>
</dbReference>
<dbReference type="PANTHER" id="PTHR11079">
    <property type="entry name" value="CYTOSINE DEAMINASE FAMILY MEMBER"/>
    <property type="match status" value="1"/>
</dbReference>
<evidence type="ECO:0000256" key="1">
    <source>
        <dbReference type="ARBA" id="ARBA00022723"/>
    </source>
</evidence>
<dbReference type="InterPro" id="IPR016193">
    <property type="entry name" value="Cytidine_deaminase-like"/>
</dbReference>
<evidence type="ECO:0000259" key="3">
    <source>
        <dbReference type="PROSITE" id="PS51747"/>
    </source>
</evidence>
<keyword evidence="5" id="KW-1185">Reference proteome</keyword>
<name>A0A918BYD8_9DEIO</name>
<dbReference type="AlphaFoldDB" id="A0A918BYD8"/>
<proteinExistence type="predicted"/>
<keyword evidence="2" id="KW-0862">Zinc</keyword>
<dbReference type="GO" id="GO:0008270">
    <property type="term" value="F:zinc ion binding"/>
    <property type="evidence" value="ECO:0007669"/>
    <property type="project" value="InterPro"/>
</dbReference>
<dbReference type="InterPro" id="IPR002125">
    <property type="entry name" value="CMP_dCMP_dom"/>
</dbReference>
<evidence type="ECO:0000313" key="4">
    <source>
        <dbReference type="EMBL" id="GGQ96268.1"/>
    </source>
</evidence>
<dbReference type="PROSITE" id="PS00903">
    <property type="entry name" value="CYT_DCMP_DEAMINASES_1"/>
    <property type="match status" value="1"/>
</dbReference>
<gene>
    <name evidence="4" type="ORF">GCM10008957_05640</name>
</gene>
<evidence type="ECO:0000256" key="2">
    <source>
        <dbReference type="ARBA" id="ARBA00022833"/>
    </source>
</evidence>
<dbReference type="Pfam" id="PF00383">
    <property type="entry name" value="dCMP_cyt_deam_1"/>
    <property type="match status" value="1"/>
</dbReference>